<dbReference type="GO" id="GO:0071949">
    <property type="term" value="F:FAD binding"/>
    <property type="evidence" value="ECO:0007669"/>
    <property type="project" value="InterPro"/>
</dbReference>
<dbReference type="Pfam" id="PF01494">
    <property type="entry name" value="FAD_binding_3"/>
    <property type="match status" value="1"/>
</dbReference>
<keyword evidence="3" id="KW-1185">Reference proteome</keyword>
<dbReference type="NCBIfam" id="TIGR02032">
    <property type="entry name" value="GG-red-SF"/>
    <property type="match status" value="1"/>
</dbReference>
<evidence type="ECO:0000259" key="1">
    <source>
        <dbReference type="Pfam" id="PF01494"/>
    </source>
</evidence>
<organism evidence="2 3">
    <name type="scientific">Pseudanabaena cinerea FACHB-1277</name>
    <dbReference type="NCBI Taxonomy" id="2949581"/>
    <lineage>
        <taxon>Bacteria</taxon>
        <taxon>Bacillati</taxon>
        <taxon>Cyanobacteriota</taxon>
        <taxon>Cyanophyceae</taxon>
        <taxon>Pseudanabaenales</taxon>
        <taxon>Pseudanabaenaceae</taxon>
        <taxon>Pseudanabaena</taxon>
        <taxon>Pseudanabaena cinerea</taxon>
    </lineage>
</organism>
<reference evidence="2" key="1">
    <citation type="journal article" date="2015" name="ISME J.">
        <title>Draft Genome Sequence of Streptomyces incarnatus NRRL8089, which Produces the Nucleoside Antibiotic Sinefungin.</title>
        <authorList>
            <person name="Oshima K."/>
            <person name="Hattori M."/>
            <person name="Shimizu H."/>
            <person name="Fukuda K."/>
            <person name="Nemoto M."/>
            <person name="Inagaki K."/>
            <person name="Tamura T."/>
        </authorList>
    </citation>
    <scope>NUCLEOTIDE SEQUENCE</scope>
    <source>
        <strain evidence="2">FACHB-1277</strain>
    </source>
</reference>
<protein>
    <submittedName>
        <fullName evidence="2">Geranylgeranyl reductase family protein</fullName>
    </submittedName>
</protein>
<gene>
    <name evidence="2" type="ORF">H6F44_03780</name>
</gene>
<dbReference type="AlphaFoldDB" id="A0A926UR85"/>
<dbReference type="InterPro" id="IPR050407">
    <property type="entry name" value="Geranylgeranyl_reductase"/>
</dbReference>
<evidence type="ECO:0000313" key="3">
    <source>
        <dbReference type="Proteomes" id="UP000631421"/>
    </source>
</evidence>
<name>A0A926UR85_9CYAN</name>
<dbReference type="InterPro" id="IPR002938">
    <property type="entry name" value="FAD-bd"/>
</dbReference>
<dbReference type="PANTHER" id="PTHR42685">
    <property type="entry name" value="GERANYLGERANYL DIPHOSPHATE REDUCTASE"/>
    <property type="match status" value="1"/>
</dbReference>
<dbReference type="GO" id="GO:0016628">
    <property type="term" value="F:oxidoreductase activity, acting on the CH-CH group of donors, NAD or NADP as acceptor"/>
    <property type="evidence" value="ECO:0007669"/>
    <property type="project" value="InterPro"/>
</dbReference>
<evidence type="ECO:0000313" key="2">
    <source>
        <dbReference type="EMBL" id="MBD2149248.1"/>
    </source>
</evidence>
<dbReference type="PRINTS" id="PR00420">
    <property type="entry name" value="RNGMNOXGNASE"/>
</dbReference>
<dbReference type="InterPro" id="IPR036188">
    <property type="entry name" value="FAD/NAD-bd_sf"/>
</dbReference>
<accession>A0A926UR85</accession>
<dbReference type="InterPro" id="IPR011777">
    <property type="entry name" value="Geranylgeranyl_Rdtase_fam"/>
</dbReference>
<dbReference type="EMBL" id="JACJPY010000007">
    <property type="protein sequence ID" value="MBD2149248.1"/>
    <property type="molecule type" value="Genomic_DNA"/>
</dbReference>
<dbReference type="PANTHER" id="PTHR42685:SF22">
    <property type="entry name" value="CONDITIONED MEDIUM FACTOR RECEPTOR 1"/>
    <property type="match status" value="1"/>
</dbReference>
<sequence length="376" mass="41479">MYDCIVVGAGPSGGSAAYHLAKRGRSVLLLEKEALPRYKPCGGGVSPMVQQWFDFDFAPAVSLTISQIRYTWQMGEPEIVDLANLEPVWMVRRDVFDHYLVQQGQKLGVELRDRTLVKGVEWKGDRWLVTTEHEVLAAKYVIGADGARGSMAKWLGFKERKCRMGAALEVEAPQVNPDVTAAHFDFGGVQNGYIWNFPKADGYSIGAGTFIGGEKQNLKEITAKYAQQFGIDITSIKQFGHPICLWDGNQALHTQNAVITGESACIVDPFTAEGIRPSLLTGMYAAQAVDEAIAGNADALKQYTLKIQEEWGEDMVWAQRIANLFYRVPSFAYKIGVKRPSATQRMGKILCGEMRYRDVASSAIKKLTKGLIPGMG</sequence>
<dbReference type="SUPFAM" id="SSF51905">
    <property type="entry name" value="FAD/NAD(P)-binding domain"/>
    <property type="match status" value="1"/>
</dbReference>
<comment type="caution">
    <text evidence="2">The sequence shown here is derived from an EMBL/GenBank/DDBJ whole genome shotgun (WGS) entry which is preliminary data.</text>
</comment>
<reference evidence="2" key="2">
    <citation type="submission" date="2020-08" db="EMBL/GenBank/DDBJ databases">
        <authorList>
            <person name="Chen M."/>
            <person name="Teng W."/>
            <person name="Zhao L."/>
            <person name="Hu C."/>
            <person name="Zhou Y."/>
            <person name="Han B."/>
            <person name="Song L."/>
            <person name="Shu W."/>
        </authorList>
    </citation>
    <scope>NUCLEOTIDE SEQUENCE</scope>
    <source>
        <strain evidence="2">FACHB-1277</strain>
    </source>
</reference>
<dbReference type="Proteomes" id="UP000631421">
    <property type="component" value="Unassembled WGS sequence"/>
</dbReference>
<proteinExistence type="predicted"/>
<dbReference type="Gene3D" id="3.50.50.60">
    <property type="entry name" value="FAD/NAD(P)-binding domain"/>
    <property type="match status" value="1"/>
</dbReference>
<dbReference type="RefSeq" id="WP_190349624.1">
    <property type="nucleotide sequence ID" value="NZ_JACJPY010000007.1"/>
</dbReference>
<feature type="domain" description="FAD-binding" evidence="1">
    <location>
        <begin position="2"/>
        <end position="166"/>
    </location>
</feature>